<dbReference type="Gene3D" id="3.40.50.1110">
    <property type="entry name" value="SGNH hydrolase"/>
    <property type="match status" value="1"/>
</dbReference>
<dbReference type="SUPFAM" id="SSF52266">
    <property type="entry name" value="SGNH hydrolase"/>
    <property type="match status" value="1"/>
</dbReference>
<evidence type="ECO:0000256" key="2">
    <source>
        <dbReference type="SAM" id="SignalP"/>
    </source>
</evidence>
<dbReference type="CDD" id="cd00229">
    <property type="entry name" value="SGNH_hydrolase"/>
    <property type="match status" value="1"/>
</dbReference>
<feature type="region of interest" description="Disordered" evidence="1">
    <location>
        <begin position="54"/>
        <end position="77"/>
    </location>
</feature>
<accession>A0A7S1WG32</accession>
<name>A0A7S1WG32_ALECA</name>
<dbReference type="InterPro" id="IPR036514">
    <property type="entry name" value="SGNH_hydro_sf"/>
</dbReference>
<feature type="signal peptide" evidence="2">
    <location>
        <begin position="1"/>
        <end position="28"/>
    </location>
</feature>
<dbReference type="PROSITE" id="PS51257">
    <property type="entry name" value="PROKAR_LIPOPROTEIN"/>
    <property type="match status" value="1"/>
</dbReference>
<evidence type="ECO:0000313" key="3">
    <source>
        <dbReference type="EMBL" id="CAD9166658.1"/>
    </source>
</evidence>
<dbReference type="AlphaFoldDB" id="A0A7S1WG32"/>
<dbReference type="PANTHER" id="PTHR34407">
    <property type="entry name" value="EXPRESSED PROTEIN"/>
    <property type="match status" value="1"/>
</dbReference>
<dbReference type="EMBL" id="HBGE01072519">
    <property type="protein sequence ID" value="CAD9166658.1"/>
    <property type="molecule type" value="Transcribed_RNA"/>
</dbReference>
<keyword evidence="2" id="KW-0732">Signal</keyword>
<organism evidence="3">
    <name type="scientific">Alexandrium catenella</name>
    <name type="common">Red tide dinoflagellate</name>
    <name type="synonym">Gonyaulax catenella</name>
    <dbReference type="NCBI Taxonomy" id="2925"/>
    <lineage>
        <taxon>Eukaryota</taxon>
        <taxon>Sar</taxon>
        <taxon>Alveolata</taxon>
        <taxon>Dinophyceae</taxon>
        <taxon>Gonyaulacales</taxon>
        <taxon>Pyrocystaceae</taxon>
        <taxon>Alexandrium</taxon>
    </lineage>
</organism>
<feature type="chain" id="PRO_5030789507" description="SGNH hydrolase-type esterase domain-containing protein" evidence="2">
    <location>
        <begin position="29"/>
        <end position="540"/>
    </location>
</feature>
<reference evidence="3" key="1">
    <citation type="submission" date="2021-01" db="EMBL/GenBank/DDBJ databases">
        <authorList>
            <person name="Corre E."/>
            <person name="Pelletier E."/>
            <person name="Niang G."/>
            <person name="Scheremetjew M."/>
            <person name="Finn R."/>
            <person name="Kale V."/>
            <person name="Holt S."/>
            <person name="Cochrane G."/>
            <person name="Meng A."/>
            <person name="Brown T."/>
            <person name="Cohen L."/>
        </authorList>
    </citation>
    <scope>NUCLEOTIDE SEQUENCE</scope>
    <source>
        <strain evidence="3">OF101</strain>
    </source>
</reference>
<dbReference type="PANTHER" id="PTHR34407:SF1">
    <property type="entry name" value="SGNH HYDROLASE-TYPE ESTERASE DOMAIN-CONTAINING PROTEIN"/>
    <property type="match status" value="1"/>
</dbReference>
<proteinExistence type="predicted"/>
<gene>
    <name evidence="3" type="ORF">ACAT0790_LOCUS43426</name>
</gene>
<evidence type="ECO:0008006" key="4">
    <source>
        <dbReference type="Google" id="ProtNLM"/>
    </source>
</evidence>
<sequence length="540" mass="59400">MNGVRPQLPRLSLLAAVVLAQLLAGACGLRAYPAVPVAPRLSCVPEIPGAELKSVGEAAEKPPPTGALPEEAEALTSKEKVRASEGMMCRSGGWVGEAADCLFREGPAKFLKKFGGFWNGTWRDKYNSVETWTCPLSTKSLSNASRPHGHEGARFRIRRAMERLRKGHNITIAILGPSMTLGTQTQRAWPVRLQDLFDRLNMSVRVHNLARGGTTSAWAVASFREIKAQLLEADIVMMDYGINDRSNTNKNPQQIVQQYRDLAKLVITLPNQPGIIDVQTFEETPLILARSTSEVQVEVPTNDCPAVDVRKYHHWGVNKDLNVPMLSYTEGVCHSNRTWWMNEFASTDSKGGPHPGVITHDLLARMALGFFLQELNHVCSHGVEGEDFAGGAQVKLGDHIQCLMQPTSAFNSINHSASFQASYQDEGAWNYGEDLPGKPSGWLAGRGIPQAGNLGFNVTLKKGWIQLEYLGTYQKIGYVDVWLDDQRPTEHNGCAVDGLWADHTSMSKFTLLKANVSPGNHTLWFRSNGGKFKLLSVTAC</sequence>
<evidence type="ECO:0000256" key="1">
    <source>
        <dbReference type="SAM" id="MobiDB-lite"/>
    </source>
</evidence>
<protein>
    <recommendedName>
        <fullName evidence="4">SGNH hydrolase-type esterase domain-containing protein</fullName>
    </recommendedName>
</protein>